<evidence type="ECO:0000259" key="2">
    <source>
        <dbReference type="Pfam" id="PF06439"/>
    </source>
</evidence>
<reference evidence="3 4" key="1">
    <citation type="submission" date="2021-05" db="EMBL/GenBank/DDBJ databases">
        <title>A Polyphasic approach of four new species of the genus Ohtaekwangia: Ohtaekwangia histidinii sp. nov., Ohtaekwangia cretensis sp. nov., Ohtaekwangia indiensis sp. nov., Ohtaekwangia reichenbachii sp. nov. from diverse environment.</title>
        <authorList>
            <person name="Octaviana S."/>
        </authorList>
    </citation>
    <scope>NUCLEOTIDE SEQUENCE [LARGE SCALE GENOMIC DNA]</scope>
    <source>
        <strain evidence="3 4">PWU20</strain>
    </source>
</reference>
<organism evidence="3 4">
    <name type="scientific">Chryseosolibacter indicus</name>
    <dbReference type="NCBI Taxonomy" id="2782351"/>
    <lineage>
        <taxon>Bacteria</taxon>
        <taxon>Pseudomonadati</taxon>
        <taxon>Bacteroidota</taxon>
        <taxon>Cytophagia</taxon>
        <taxon>Cytophagales</taxon>
        <taxon>Chryseotaleaceae</taxon>
        <taxon>Chryseosolibacter</taxon>
    </lineage>
</organism>
<comment type="caution">
    <text evidence="3">The sequence shown here is derived from an EMBL/GenBank/DDBJ whole genome shotgun (WGS) entry which is preliminary data.</text>
</comment>
<name>A0ABS5VVS8_9BACT</name>
<evidence type="ECO:0000313" key="3">
    <source>
        <dbReference type="EMBL" id="MBT1704824.1"/>
    </source>
</evidence>
<keyword evidence="4" id="KW-1185">Reference proteome</keyword>
<sequence>MTLSLTNEGKEYSGTLKRLKGSEPSPFASRMKPQMTEYWEPVPKKVEPGPYVMVPPPSDAIVLFDGKDLSKWKSRDGSEAKWKVEDGLFTVVKGTGDITTRQKFGDYQLHIEWRIPEDIQGQSQGRGNSGLFLQDLSDDLKIPDYWYEVQILDNYNNPTYVNGQAGSIYKQNPPLVNAMRKPGEWNVYDITYTAPRFNENGTLHSPARVTVFHNGILVQNNYEIRGHTAYIGMPAYKAPHGKAPISLQDHGDPSKAISFRNIWLREL</sequence>
<dbReference type="Pfam" id="PF06439">
    <property type="entry name" value="3keto-disac_hyd"/>
    <property type="match status" value="1"/>
</dbReference>
<gene>
    <name evidence="3" type="ORF">KK060_16125</name>
</gene>
<proteinExistence type="predicted"/>
<feature type="domain" description="3-keto-alpha-glucoside-1,2-lyase/3-keto-2-hydroxy-glucal hydratase" evidence="2">
    <location>
        <begin position="60"/>
        <end position="265"/>
    </location>
</feature>
<dbReference type="InterPro" id="IPR010496">
    <property type="entry name" value="AL/BT2_dom"/>
</dbReference>
<feature type="region of interest" description="Disordered" evidence="1">
    <location>
        <begin position="1"/>
        <end position="32"/>
    </location>
</feature>
<evidence type="ECO:0000313" key="4">
    <source>
        <dbReference type="Proteomes" id="UP000772618"/>
    </source>
</evidence>
<dbReference type="EMBL" id="JAHESD010000040">
    <property type="protein sequence ID" value="MBT1704824.1"/>
    <property type="molecule type" value="Genomic_DNA"/>
</dbReference>
<protein>
    <submittedName>
        <fullName evidence="3">DUF1080 domain-containing protein</fullName>
    </submittedName>
</protein>
<dbReference type="Gene3D" id="2.60.120.560">
    <property type="entry name" value="Exo-inulinase, domain 1"/>
    <property type="match status" value="1"/>
</dbReference>
<accession>A0ABS5VVS8</accession>
<dbReference type="Proteomes" id="UP000772618">
    <property type="component" value="Unassembled WGS sequence"/>
</dbReference>
<evidence type="ECO:0000256" key="1">
    <source>
        <dbReference type="SAM" id="MobiDB-lite"/>
    </source>
</evidence>